<dbReference type="STRING" id="228958.SAMN04488007_1940"/>
<dbReference type="InterPro" id="IPR011013">
    <property type="entry name" value="Gal_mutarotase_sf_dom"/>
</dbReference>
<evidence type="ECO:0000256" key="10">
    <source>
        <dbReference type="PIRSR" id="PIRSR005096-3"/>
    </source>
</evidence>
<dbReference type="GO" id="GO:0004034">
    <property type="term" value="F:aldose 1-epimerase activity"/>
    <property type="evidence" value="ECO:0007669"/>
    <property type="project" value="TreeGrafter"/>
</dbReference>
<comment type="cofactor">
    <cofactor evidence="1">
        <name>Ca(2+)</name>
        <dbReference type="ChEBI" id="CHEBI:29108"/>
    </cofactor>
</comment>
<feature type="binding site" evidence="10">
    <location>
        <begin position="161"/>
        <end position="163"/>
    </location>
    <ligand>
        <name>beta-D-galactose</name>
        <dbReference type="ChEBI" id="CHEBI:27667"/>
    </ligand>
</feature>
<dbReference type="InterPro" id="IPR047215">
    <property type="entry name" value="Galactose_mutarotase-like"/>
</dbReference>
<evidence type="ECO:0000256" key="5">
    <source>
        <dbReference type="ARBA" id="ARBA00022837"/>
    </source>
</evidence>
<evidence type="ECO:0000313" key="12">
    <source>
        <dbReference type="Proteomes" id="UP000184314"/>
    </source>
</evidence>
<comment type="subunit">
    <text evidence="4">Monomer.</text>
</comment>
<evidence type="ECO:0000313" key="11">
    <source>
        <dbReference type="EMBL" id="SHJ91715.1"/>
    </source>
</evidence>
<evidence type="ECO:0000256" key="6">
    <source>
        <dbReference type="ARBA" id="ARBA00023235"/>
    </source>
</evidence>
<evidence type="ECO:0000256" key="7">
    <source>
        <dbReference type="ARBA" id="ARBA00023277"/>
    </source>
</evidence>
<dbReference type="SUPFAM" id="SSF74650">
    <property type="entry name" value="Galactose mutarotase-like"/>
    <property type="match status" value="1"/>
</dbReference>
<accession>A0A1M6N7I0</accession>
<dbReference type="Pfam" id="PF01263">
    <property type="entry name" value="Aldose_epim"/>
    <property type="match status" value="1"/>
</dbReference>
<dbReference type="InterPro" id="IPR015443">
    <property type="entry name" value="Aldose_1-epimerase"/>
</dbReference>
<keyword evidence="6" id="KW-0413">Isomerase</keyword>
<comment type="pathway">
    <text evidence="2">Carbohydrate metabolism; hexose metabolism.</text>
</comment>
<evidence type="ECO:0000256" key="4">
    <source>
        <dbReference type="ARBA" id="ARBA00011245"/>
    </source>
</evidence>
<dbReference type="UniPathway" id="UPA00242"/>
<evidence type="ECO:0000256" key="1">
    <source>
        <dbReference type="ARBA" id="ARBA00001913"/>
    </source>
</evidence>
<dbReference type="GO" id="GO:0030246">
    <property type="term" value="F:carbohydrate binding"/>
    <property type="evidence" value="ECO:0007669"/>
    <property type="project" value="InterPro"/>
</dbReference>
<dbReference type="Gene3D" id="2.70.98.10">
    <property type="match status" value="1"/>
</dbReference>
<dbReference type="PANTHER" id="PTHR10091">
    <property type="entry name" value="ALDOSE-1-EPIMERASE"/>
    <property type="match status" value="1"/>
</dbReference>
<evidence type="ECO:0000256" key="9">
    <source>
        <dbReference type="PIRSR" id="PIRSR005096-2"/>
    </source>
</evidence>
<feature type="active site" description="Proton acceptor" evidence="8">
    <location>
        <position position="266"/>
    </location>
</feature>
<keyword evidence="7" id="KW-0119">Carbohydrate metabolism</keyword>
<protein>
    <submittedName>
        <fullName evidence="11">Aldose 1-epimerase</fullName>
    </submittedName>
</protein>
<dbReference type="EMBL" id="FQZX01000001">
    <property type="protein sequence ID" value="SHJ91715.1"/>
    <property type="molecule type" value="Genomic_DNA"/>
</dbReference>
<proteinExistence type="inferred from homology"/>
<dbReference type="CDD" id="cd09019">
    <property type="entry name" value="galactose_mutarotase_like"/>
    <property type="match status" value="1"/>
</dbReference>
<evidence type="ECO:0000256" key="3">
    <source>
        <dbReference type="ARBA" id="ARBA00006206"/>
    </source>
</evidence>
<organism evidence="11 12">
    <name type="scientific">Maribacter aquivivus</name>
    <dbReference type="NCBI Taxonomy" id="228958"/>
    <lineage>
        <taxon>Bacteria</taxon>
        <taxon>Pseudomonadati</taxon>
        <taxon>Bacteroidota</taxon>
        <taxon>Flavobacteriia</taxon>
        <taxon>Flavobacteriales</taxon>
        <taxon>Flavobacteriaceae</taxon>
        <taxon>Maribacter</taxon>
    </lineage>
</organism>
<name>A0A1M6N7I0_9FLAO</name>
<feature type="active site" description="Proton donor" evidence="8">
    <location>
        <position position="161"/>
    </location>
</feature>
<keyword evidence="12" id="KW-1185">Reference proteome</keyword>
<comment type="similarity">
    <text evidence="3">Belongs to the aldose epimerase family.</text>
</comment>
<gene>
    <name evidence="11" type="ORF">SAMN04488007_1940</name>
</gene>
<keyword evidence="5" id="KW-0106">Calcium</keyword>
<evidence type="ECO:0000256" key="2">
    <source>
        <dbReference type="ARBA" id="ARBA00005028"/>
    </source>
</evidence>
<dbReference type="InterPro" id="IPR008183">
    <property type="entry name" value="Aldose_1/G6P_1-epimerase"/>
</dbReference>
<dbReference type="OrthoDB" id="9779408at2"/>
<reference evidence="12" key="1">
    <citation type="submission" date="2016-11" db="EMBL/GenBank/DDBJ databases">
        <authorList>
            <person name="Varghese N."/>
            <person name="Submissions S."/>
        </authorList>
    </citation>
    <scope>NUCLEOTIDE SEQUENCE [LARGE SCALE GENOMIC DNA]</scope>
    <source>
        <strain evidence="12">DSM 16478</strain>
    </source>
</reference>
<dbReference type="PIRSF" id="PIRSF005096">
    <property type="entry name" value="GALM"/>
    <property type="match status" value="1"/>
</dbReference>
<dbReference type="GO" id="GO:0033499">
    <property type="term" value="P:galactose catabolic process via UDP-galactose, Leloir pathway"/>
    <property type="evidence" value="ECO:0007669"/>
    <property type="project" value="TreeGrafter"/>
</dbReference>
<dbReference type="RefSeq" id="WP_073243405.1">
    <property type="nucleotide sequence ID" value="NZ_CANLFZ010000001.1"/>
</dbReference>
<dbReference type="InterPro" id="IPR014718">
    <property type="entry name" value="GH-type_carb-bd"/>
</dbReference>
<dbReference type="AlphaFoldDB" id="A0A1M6N7I0"/>
<sequence>MKQVTISNAYLTLMVLDYGATIQKLLVKGADGEYNNVVVGYNHPSRYRLDDNVLGASVGRYAGRISNGGFVIDRARYDVFQEDGVHLHGGKEGFHQKYWIIDEVDQSDKPFVKLSYISKHLEEGYPGNLSVSVTYKLMDNALQIIYEGITDRSTVINLTNHSYFKLDNNPYIDDYELQLNCPYKLETKENLLPTGNIIPVRKTEYDFLLPRKIGVQRLDTIFVKDIGNEKVAEIQSKTSGINMKVYTNQPALVVYTPPDFPGICFEAQNYPDAPNQPDFPKSLLRPGDIYNNISIFKFDIVTPS</sequence>
<dbReference type="PANTHER" id="PTHR10091:SF0">
    <property type="entry name" value="GALACTOSE MUTAROTASE"/>
    <property type="match status" value="1"/>
</dbReference>
<dbReference type="Proteomes" id="UP000184314">
    <property type="component" value="Unassembled WGS sequence"/>
</dbReference>
<feature type="binding site" evidence="9">
    <location>
        <position position="219"/>
    </location>
    <ligand>
        <name>beta-D-galactose</name>
        <dbReference type="ChEBI" id="CHEBI:27667"/>
    </ligand>
</feature>
<evidence type="ECO:0000256" key="8">
    <source>
        <dbReference type="PIRSR" id="PIRSR005096-1"/>
    </source>
</evidence>
<dbReference type="GO" id="GO:0006006">
    <property type="term" value="P:glucose metabolic process"/>
    <property type="evidence" value="ECO:0007669"/>
    <property type="project" value="TreeGrafter"/>
</dbReference>